<evidence type="ECO:0000313" key="2">
    <source>
        <dbReference type="Proteomes" id="UP000004756"/>
    </source>
</evidence>
<dbReference type="Proteomes" id="UP000004756">
    <property type="component" value="Unassembled WGS sequence"/>
</dbReference>
<comment type="caution">
    <text evidence="1">The sequence shown here is derived from an EMBL/GenBank/DDBJ whole genome shotgun (WGS) entry which is preliminary data.</text>
</comment>
<proteinExistence type="predicted"/>
<dbReference type="HOGENOM" id="CLU_152426_1_0_9"/>
<reference evidence="1 2" key="1">
    <citation type="submission" date="2009-02" db="EMBL/GenBank/DDBJ databases">
        <title>Draft genome sequence of Clostridium asparagiforme (DSM 15981).</title>
        <authorList>
            <person name="Sudarsanam P."/>
            <person name="Ley R."/>
            <person name="Guruge J."/>
            <person name="Turnbaugh P.J."/>
            <person name="Mahowald M."/>
            <person name="Liep D."/>
            <person name="Gordon J."/>
        </authorList>
    </citation>
    <scope>NUCLEOTIDE SEQUENCE [LARGE SCALE GENOMIC DNA]</scope>
    <source>
        <strain evidence="1 2">DSM 15981</strain>
    </source>
</reference>
<name>C0D685_9FIRM</name>
<protein>
    <submittedName>
        <fullName evidence="1">Uncharacterized protein</fullName>
    </submittedName>
</protein>
<sequence length="115" mass="13671">MALKIKRNKNHIMTDTEKLILDKLESMSVDLREVKDKTARIEDRVTGIEDRVTRMELTIGNDISKKIDMTGEGRDFLKQRLDEALQFEKKREGMEWERINHRMEINKIKDRLDIA</sequence>
<gene>
    <name evidence="1" type="ORF">CLOSTASPAR_04781</name>
</gene>
<accession>C0D685</accession>
<dbReference type="AlphaFoldDB" id="C0D685"/>
<organism evidence="1 2">
    <name type="scientific">[Clostridium] asparagiforme DSM 15981</name>
    <dbReference type="NCBI Taxonomy" id="518636"/>
    <lineage>
        <taxon>Bacteria</taxon>
        <taxon>Bacillati</taxon>
        <taxon>Bacillota</taxon>
        <taxon>Clostridia</taxon>
        <taxon>Lachnospirales</taxon>
        <taxon>Lachnospiraceae</taxon>
        <taxon>Enterocloster</taxon>
    </lineage>
</organism>
<evidence type="ECO:0000313" key="1">
    <source>
        <dbReference type="EMBL" id="EEG53156.1"/>
    </source>
</evidence>
<keyword evidence="2" id="KW-1185">Reference proteome</keyword>
<dbReference type="EMBL" id="ACCJ01000394">
    <property type="protein sequence ID" value="EEG53156.1"/>
    <property type="molecule type" value="Genomic_DNA"/>
</dbReference>